<feature type="domain" description="Integrase zinc-binding" evidence="8">
    <location>
        <begin position="353"/>
        <end position="408"/>
    </location>
</feature>
<dbReference type="Pfam" id="PF17917">
    <property type="entry name" value="RT_RNaseH"/>
    <property type="match status" value="1"/>
</dbReference>
<dbReference type="InterPro" id="IPR043502">
    <property type="entry name" value="DNA/RNA_pol_sf"/>
</dbReference>
<evidence type="ECO:0000256" key="3">
    <source>
        <dbReference type="ARBA" id="ARBA00022722"/>
    </source>
</evidence>
<reference evidence="9" key="1">
    <citation type="submission" date="2018-04" db="EMBL/GenBank/DDBJ databases">
        <title>WGS assembly of Panicum hallii.</title>
        <authorList>
            <person name="Lovell J."/>
            <person name="Jenkins J."/>
            <person name="Lowry D."/>
            <person name="Mamidi S."/>
            <person name="Sreedasyam A."/>
            <person name="Weng X."/>
            <person name="Barry K."/>
            <person name="Bonette J."/>
            <person name="Campitelli B."/>
            <person name="Daum C."/>
            <person name="Gordon S."/>
            <person name="Gould B."/>
            <person name="Lipzen A."/>
            <person name="Macqueen A."/>
            <person name="Palacio-Mejia J."/>
            <person name="Plott C."/>
            <person name="Shakirov E."/>
            <person name="Shu S."/>
            <person name="Yoshinaga Y."/>
            <person name="Zane M."/>
            <person name="Rokhsar D."/>
            <person name="Grimwood J."/>
            <person name="Schmutz J."/>
            <person name="Juenger T."/>
        </authorList>
    </citation>
    <scope>NUCLEOTIDE SEQUENCE [LARGE SCALE GENOMIC DNA]</scope>
    <source>
        <strain evidence="9">FIL2</strain>
    </source>
</reference>
<feature type="domain" description="Reverse transcriptase RNase H-like" evidence="7">
    <location>
        <begin position="142"/>
        <end position="241"/>
    </location>
</feature>
<keyword evidence="1" id="KW-0808">Transferase</keyword>
<sequence>MISWYFPKMKKNTKSTLRIVLQKLRENQLYAKLSKCGFWLKEVSFLGHVITDGGDAVDPSKYQDVLNWNAPKTVSEIRSFLGLTDYYRRFIEGFSKIVKPLTSLLEKGKEIEWGVACQTCFEELKTRLKTRLIIAPMMIMPDIHKGFDVYCDASRLGLGCVLMQDGKVVAYASRQLSKHEQNYPTHDLELATVVHALKIWRHYVIRNKCQIFTDHKSLKYILTQRGLNPRQCRWLELAKDYDLDIQYHPGKANIVADALSRKSQANMAIARLIPQELCWEMERLNLGIIYHTEAGTMEIEPTLEQEIRKGQLTDAKIKEIKTLIGLRKALDSTEDEQGTIWFRKRICVPDIDHLRELILKEAHDLAYSIHPDSTKMYQDFKDKYWWYGFKRDVATHLALCDICQKVKAEHQRPAGLLQPLKVPE</sequence>
<dbReference type="GO" id="GO:0016787">
    <property type="term" value="F:hydrolase activity"/>
    <property type="evidence" value="ECO:0007669"/>
    <property type="project" value="UniProtKB-KW"/>
</dbReference>
<gene>
    <name evidence="9" type="ORF">PAHAL_4G142300</name>
</gene>
<dbReference type="CDD" id="cd09274">
    <property type="entry name" value="RNase_HI_RT_Ty3"/>
    <property type="match status" value="1"/>
</dbReference>
<dbReference type="AlphaFoldDB" id="A0A2T8JCV4"/>
<keyword evidence="3" id="KW-0540">Nuclease</keyword>
<evidence type="ECO:0000256" key="1">
    <source>
        <dbReference type="ARBA" id="ARBA00022679"/>
    </source>
</evidence>
<organism evidence="9">
    <name type="scientific">Panicum hallii</name>
    <dbReference type="NCBI Taxonomy" id="206008"/>
    <lineage>
        <taxon>Eukaryota</taxon>
        <taxon>Viridiplantae</taxon>
        <taxon>Streptophyta</taxon>
        <taxon>Embryophyta</taxon>
        <taxon>Tracheophyta</taxon>
        <taxon>Spermatophyta</taxon>
        <taxon>Magnoliopsida</taxon>
        <taxon>Liliopsida</taxon>
        <taxon>Poales</taxon>
        <taxon>Poaceae</taxon>
        <taxon>PACMAD clade</taxon>
        <taxon>Panicoideae</taxon>
        <taxon>Panicodae</taxon>
        <taxon>Paniceae</taxon>
        <taxon>Panicinae</taxon>
        <taxon>Panicum</taxon>
        <taxon>Panicum sect. Panicum</taxon>
    </lineage>
</organism>
<dbReference type="Gene3D" id="3.30.70.270">
    <property type="match status" value="2"/>
</dbReference>
<evidence type="ECO:0000256" key="5">
    <source>
        <dbReference type="ARBA" id="ARBA00022801"/>
    </source>
</evidence>
<dbReference type="Gramene" id="PVH47753">
    <property type="protein sequence ID" value="PVH47753"/>
    <property type="gene ID" value="PAHAL_4G142300"/>
</dbReference>
<keyword evidence="6" id="KW-0695">RNA-directed DNA polymerase</keyword>
<proteinExistence type="predicted"/>
<dbReference type="InterPro" id="IPR041588">
    <property type="entry name" value="Integrase_H2C2"/>
</dbReference>
<dbReference type="Pfam" id="PF17921">
    <property type="entry name" value="Integrase_H2C2"/>
    <property type="match status" value="1"/>
</dbReference>
<dbReference type="PANTHER" id="PTHR37984">
    <property type="entry name" value="PROTEIN CBG26694"/>
    <property type="match status" value="1"/>
</dbReference>
<evidence type="ECO:0000259" key="8">
    <source>
        <dbReference type="Pfam" id="PF17921"/>
    </source>
</evidence>
<keyword evidence="2" id="KW-0548">Nucleotidyltransferase</keyword>
<keyword evidence="5" id="KW-0378">Hydrolase</keyword>
<keyword evidence="4" id="KW-0255">Endonuclease</keyword>
<evidence type="ECO:0008006" key="10">
    <source>
        <dbReference type="Google" id="ProtNLM"/>
    </source>
</evidence>
<dbReference type="PANTHER" id="PTHR37984:SF5">
    <property type="entry name" value="PROTEIN NYNRIN-LIKE"/>
    <property type="match status" value="1"/>
</dbReference>
<dbReference type="Gene3D" id="1.10.340.70">
    <property type="match status" value="1"/>
</dbReference>
<dbReference type="EMBL" id="CM008049">
    <property type="protein sequence ID" value="PVH47753.1"/>
    <property type="molecule type" value="Genomic_DNA"/>
</dbReference>
<dbReference type="FunFam" id="3.30.70.270:FF:000020">
    <property type="entry name" value="Transposon Tf2-6 polyprotein-like Protein"/>
    <property type="match status" value="1"/>
</dbReference>
<evidence type="ECO:0000313" key="9">
    <source>
        <dbReference type="EMBL" id="PVH47753.1"/>
    </source>
</evidence>
<dbReference type="SUPFAM" id="SSF56672">
    <property type="entry name" value="DNA/RNA polymerases"/>
    <property type="match status" value="1"/>
</dbReference>
<evidence type="ECO:0000256" key="6">
    <source>
        <dbReference type="ARBA" id="ARBA00022918"/>
    </source>
</evidence>
<protein>
    <recommendedName>
        <fullName evidence="10">Reverse transcriptase RNase H-like domain-containing protein</fullName>
    </recommendedName>
</protein>
<evidence type="ECO:0000256" key="2">
    <source>
        <dbReference type="ARBA" id="ARBA00022695"/>
    </source>
</evidence>
<name>A0A2T8JCV4_9POAL</name>
<dbReference type="GO" id="GO:0004519">
    <property type="term" value="F:endonuclease activity"/>
    <property type="evidence" value="ECO:0007669"/>
    <property type="project" value="UniProtKB-KW"/>
</dbReference>
<dbReference type="Proteomes" id="UP000243499">
    <property type="component" value="Chromosome 4"/>
</dbReference>
<dbReference type="InterPro" id="IPR050951">
    <property type="entry name" value="Retrovirus_Pol_polyprotein"/>
</dbReference>
<dbReference type="InterPro" id="IPR043128">
    <property type="entry name" value="Rev_trsase/Diguanyl_cyclase"/>
</dbReference>
<dbReference type="InterPro" id="IPR041373">
    <property type="entry name" value="RT_RNaseH"/>
</dbReference>
<accession>A0A2T8JCV4</accession>
<evidence type="ECO:0000259" key="7">
    <source>
        <dbReference type="Pfam" id="PF17917"/>
    </source>
</evidence>
<dbReference type="GO" id="GO:0003964">
    <property type="term" value="F:RNA-directed DNA polymerase activity"/>
    <property type="evidence" value="ECO:0007669"/>
    <property type="project" value="UniProtKB-KW"/>
</dbReference>
<evidence type="ECO:0000256" key="4">
    <source>
        <dbReference type="ARBA" id="ARBA00022759"/>
    </source>
</evidence>
<dbReference type="Gene3D" id="3.10.20.370">
    <property type="match status" value="1"/>
</dbReference>